<dbReference type="Proteomes" id="UP001595776">
    <property type="component" value="Unassembled WGS sequence"/>
</dbReference>
<dbReference type="RefSeq" id="WP_197421082.1">
    <property type="nucleotide sequence ID" value="NZ_JBHSCR010000001.1"/>
</dbReference>
<gene>
    <name evidence="2" type="ORF">ACFO5Q_03135</name>
</gene>
<dbReference type="PROSITE" id="PS50075">
    <property type="entry name" value="CARRIER"/>
    <property type="match status" value="1"/>
</dbReference>
<reference evidence="3" key="1">
    <citation type="journal article" date="2019" name="Int. J. Syst. Evol. Microbiol.">
        <title>The Global Catalogue of Microorganisms (GCM) 10K type strain sequencing project: providing services to taxonomists for standard genome sequencing and annotation.</title>
        <authorList>
            <consortium name="The Broad Institute Genomics Platform"/>
            <consortium name="The Broad Institute Genome Sequencing Center for Infectious Disease"/>
            <person name="Wu L."/>
            <person name="Ma J."/>
        </authorList>
    </citation>
    <scope>NUCLEOTIDE SEQUENCE [LARGE SCALE GENOMIC DNA]</scope>
    <source>
        <strain evidence="3">CGMCC 1.15304</strain>
    </source>
</reference>
<dbReference type="Gene3D" id="1.10.1200.10">
    <property type="entry name" value="ACP-like"/>
    <property type="match status" value="1"/>
</dbReference>
<evidence type="ECO:0000259" key="1">
    <source>
        <dbReference type="PROSITE" id="PS50075"/>
    </source>
</evidence>
<keyword evidence="3" id="KW-1185">Reference proteome</keyword>
<evidence type="ECO:0000313" key="3">
    <source>
        <dbReference type="Proteomes" id="UP001595776"/>
    </source>
</evidence>
<dbReference type="SUPFAM" id="SSF47336">
    <property type="entry name" value="ACP-like"/>
    <property type="match status" value="1"/>
</dbReference>
<proteinExistence type="predicted"/>
<name>A0ABV8U6U7_9PROT</name>
<dbReference type="InterPro" id="IPR009081">
    <property type="entry name" value="PP-bd_ACP"/>
</dbReference>
<accession>A0ABV8U6U7</accession>
<sequence>MTSHMTHDALRRAFEEELLAIAPDASLDGVAEDADLRDALDLDSMDIMNLVIALHDRLGVDIPDKDAAQLVTIKGALDYLKGKS</sequence>
<dbReference type="EMBL" id="JBHSCR010000001">
    <property type="protein sequence ID" value="MFC4346835.1"/>
    <property type="molecule type" value="Genomic_DNA"/>
</dbReference>
<organism evidence="2 3">
    <name type="scientific">Kordiimonas lipolytica</name>
    <dbReference type="NCBI Taxonomy" id="1662421"/>
    <lineage>
        <taxon>Bacteria</taxon>
        <taxon>Pseudomonadati</taxon>
        <taxon>Pseudomonadota</taxon>
        <taxon>Alphaproteobacteria</taxon>
        <taxon>Kordiimonadales</taxon>
        <taxon>Kordiimonadaceae</taxon>
        <taxon>Kordiimonas</taxon>
    </lineage>
</organism>
<feature type="domain" description="Carrier" evidence="1">
    <location>
        <begin position="5"/>
        <end position="84"/>
    </location>
</feature>
<dbReference type="Pfam" id="PF00550">
    <property type="entry name" value="PP-binding"/>
    <property type="match status" value="1"/>
</dbReference>
<dbReference type="InterPro" id="IPR036736">
    <property type="entry name" value="ACP-like_sf"/>
</dbReference>
<evidence type="ECO:0000313" key="2">
    <source>
        <dbReference type="EMBL" id="MFC4346835.1"/>
    </source>
</evidence>
<comment type="caution">
    <text evidence="2">The sequence shown here is derived from an EMBL/GenBank/DDBJ whole genome shotgun (WGS) entry which is preliminary data.</text>
</comment>
<protein>
    <submittedName>
        <fullName evidence="2">Acyl carrier protein</fullName>
    </submittedName>
</protein>